<evidence type="ECO:0000313" key="5">
    <source>
        <dbReference type="Proteomes" id="UP000317648"/>
    </source>
</evidence>
<sequence length="308" mass="32958" precursor="true">MPRLFAVLVGLAVFSSGWCHARNIYVNNVGGDDRNNGYAEATNSQGGGPCRTIAKALRSAINGDVIVLAKTSEPYRESITLQGGRHSGTVNNPFIILGNGAVLDGSAPIPDSDWNFIAGEVFRFDPPRKAYAQVFRDGRPLVRVPMPAAGLPELKPLEWTLFERAIYVRTENQLVPQSLDLSYASLPVGISLYECRNVRIYDLTVQGFQIDGVNCADSVFGAVLDNVVARGNGRAGVSVGGACRVRLKNCLAGDNGEAQVRTEGYCELELEGSELLDNTAPGLVQQGGRVKVTPGEERGPEPGATPLE</sequence>
<dbReference type="SUPFAM" id="SSF51126">
    <property type="entry name" value="Pectin lyase-like"/>
    <property type="match status" value="1"/>
</dbReference>
<feature type="region of interest" description="Disordered" evidence="1">
    <location>
        <begin position="285"/>
        <end position="308"/>
    </location>
</feature>
<dbReference type="KEGG" id="lcre:Pla8534_11020"/>
<evidence type="ECO:0000256" key="1">
    <source>
        <dbReference type="SAM" id="MobiDB-lite"/>
    </source>
</evidence>
<evidence type="ECO:0000259" key="3">
    <source>
        <dbReference type="Pfam" id="PF13229"/>
    </source>
</evidence>
<dbReference type="EMBL" id="CP036433">
    <property type="protein sequence ID" value="QDU93322.1"/>
    <property type="molecule type" value="Genomic_DNA"/>
</dbReference>
<reference evidence="4 5" key="1">
    <citation type="submission" date="2019-02" db="EMBL/GenBank/DDBJ databases">
        <title>Deep-cultivation of Planctomycetes and their phenomic and genomic characterization uncovers novel biology.</title>
        <authorList>
            <person name="Wiegand S."/>
            <person name="Jogler M."/>
            <person name="Boedeker C."/>
            <person name="Pinto D."/>
            <person name="Vollmers J."/>
            <person name="Rivas-Marin E."/>
            <person name="Kohn T."/>
            <person name="Peeters S.H."/>
            <person name="Heuer A."/>
            <person name="Rast P."/>
            <person name="Oberbeckmann S."/>
            <person name="Bunk B."/>
            <person name="Jeske O."/>
            <person name="Meyerdierks A."/>
            <person name="Storesund J.E."/>
            <person name="Kallscheuer N."/>
            <person name="Luecker S."/>
            <person name="Lage O.M."/>
            <person name="Pohl T."/>
            <person name="Merkel B.J."/>
            <person name="Hornburger P."/>
            <person name="Mueller R.-W."/>
            <person name="Bruemmer F."/>
            <person name="Labrenz M."/>
            <person name="Spormann A.M."/>
            <person name="Op den Camp H."/>
            <person name="Overmann J."/>
            <person name="Amann R."/>
            <person name="Jetten M.S.M."/>
            <person name="Mascher T."/>
            <person name="Medema M.H."/>
            <person name="Devos D.P."/>
            <person name="Kaster A.-K."/>
            <person name="Ovreas L."/>
            <person name="Rohde M."/>
            <person name="Galperin M.Y."/>
            <person name="Jogler C."/>
        </authorList>
    </citation>
    <scope>NUCLEOTIDE SEQUENCE [LARGE SCALE GENOMIC DNA]</scope>
    <source>
        <strain evidence="4 5">Pla85_3_4</strain>
    </source>
</reference>
<dbReference type="InterPro" id="IPR011050">
    <property type="entry name" value="Pectin_lyase_fold/virulence"/>
</dbReference>
<dbReference type="Pfam" id="PF13229">
    <property type="entry name" value="Beta_helix"/>
    <property type="match status" value="1"/>
</dbReference>
<feature type="signal peptide" evidence="2">
    <location>
        <begin position="1"/>
        <end position="21"/>
    </location>
</feature>
<dbReference type="OrthoDB" id="288665at2"/>
<dbReference type="Proteomes" id="UP000317648">
    <property type="component" value="Chromosome"/>
</dbReference>
<evidence type="ECO:0000313" key="4">
    <source>
        <dbReference type="EMBL" id="QDU93322.1"/>
    </source>
</evidence>
<feature type="chain" id="PRO_5022042187" description="Right handed beta helix domain-containing protein" evidence="2">
    <location>
        <begin position="22"/>
        <end position="308"/>
    </location>
</feature>
<dbReference type="AlphaFoldDB" id="A0A518DNA8"/>
<dbReference type="InterPro" id="IPR039448">
    <property type="entry name" value="Beta_helix"/>
</dbReference>
<dbReference type="RefSeq" id="WP_145050028.1">
    <property type="nucleotide sequence ID" value="NZ_CP036433.1"/>
</dbReference>
<proteinExistence type="predicted"/>
<keyword evidence="2" id="KW-0732">Signal</keyword>
<evidence type="ECO:0000256" key="2">
    <source>
        <dbReference type="SAM" id="SignalP"/>
    </source>
</evidence>
<gene>
    <name evidence="4" type="ORF">Pla8534_11020</name>
</gene>
<dbReference type="InterPro" id="IPR012334">
    <property type="entry name" value="Pectin_lyas_fold"/>
</dbReference>
<name>A0A518DNA8_9BACT</name>
<organism evidence="4 5">
    <name type="scientific">Lignipirellula cremea</name>
    <dbReference type="NCBI Taxonomy" id="2528010"/>
    <lineage>
        <taxon>Bacteria</taxon>
        <taxon>Pseudomonadati</taxon>
        <taxon>Planctomycetota</taxon>
        <taxon>Planctomycetia</taxon>
        <taxon>Pirellulales</taxon>
        <taxon>Pirellulaceae</taxon>
        <taxon>Lignipirellula</taxon>
    </lineage>
</organism>
<protein>
    <recommendedName>
        <fullName evidence="3">Right handed beta helix domain-containing protein</fullName>
    </recommendedName>
</protein>
<feature type="domain" description="Right handed beta helix" evidence="3">
    <location>
        <begin position="189"/>
        <end position="284"/>
    </location>
</feature>
<dbReference type="Gene3D" id="2.160.20.10">
    <property type="entry name" value="Single-stranded right-handed beta-helix, Pectin lyase-like"/>
    <property type="match status" value="2"/>
</dbReference>
<accession>A0A518DNA8</accession>
<keyword evidence="5" id="KW-1185">Reference proteome</keyword>